<dbReference type="PROSITE" id="PS00217">
    <property type="entry name" value="SUGAR_TRANSPORT_2"/>
    <property type="match status" value="1"/>
</dbReference>
<evidence type="ECO:0000256" key="6">
    <source>
        <dbReference type="SAM" id="Phobius"/>
    </source>
</evidence>
<feature type="transmembrane region" description="Helical" evidence="6">
    <location>
        <begin position="94"/>
        <end position="114"/>
    </location>
</feature>
<comment type="subcellular location">
    <subcellularLocation>
        <location evidence="1">Cell membrane</location>
        <topology evidence="1">Multi-pass membrane protein</topology>
    </subcellularLocation>
</comment>
<evidence type="ECO:0000256" key="1">
    <source>
        <dbReference type="ARBA" id="ARBA00004651"/>
    </source>
</evidence>
<dbReference type="SUPFAM" id="SSF103473">
    <property type="entry name" value="MFS general substrate transporter"/>
    <property type="match status" value="1"/>
</dbReference>
<feature type="transmembrane region" description="Helical" evidence="6">
    <location>
        <begin position="177"/>
        <end position="194"/>
    </location>
</feature>
<feature type="transmembrane region" description="Helical" evidence="6">
    <location>
        <begin position="233"/>
        <end position="252"/>
    </location>
</feature>
<feature type="domain" description="Major facilitator superfamily (MFS) profile" evidence="7">
    <location>
        <begin position="25"/>
        <end position="412"/>
    </location>
</feature>
<keyword evidence="4 6" id="KW-1133">Transmembrane helix</keyword>
<dbReference type="EMBL" id="SLXK01000050">
    <property type="protein sequence ID" value="TCP20708.1"/>
    <property type="molecule type" value="Genomic_DNA"/>
</dbReference>
<feature type="transmembrane region" description="Helical" evidence="6">
    <location>
        <begin position="365"/>
        <end position="382"/>
    </location>
</feature>
<feature type="transmembrane region" description="Helical" evidence="6">
    <location>
        <begin position="120"/>
        <end position="137"/>
    </location>
</feature>
<evidence type="ECO:0000256" key="4">
    <source>
        <dbReference type="ARBA" id="ARBA00022989"/>
    </source>
</evidence>
<evidence type="ECO:0000313" key="8">
    <source>
        <dbReference type="EMBL" id="TCP20708.1"/>
    </source>
</evidence>
<accession>A0A4R2NHH1</accession>
<proteinExistence type="predicted"/>
<evidence type="ECO:0000313" key="9">
    <source>
        <dbReference type="Proteomes" id="UP000295416"/>
    </source>
</evidence>
<comment type="caution">
    <text evidence="8">The sequence shown here is derived from an EMBL/GenBank/DDBJ whole genome shotgun (WGS) entry which is preliminary data.</text>
</comment>
<dbReference type="Gene3D" id="1.20.1250.20">
    <property type="entry name" value="MFS general substrate transporter like domains"/>
    <property type="match status" value="2"/>
</dbReference>
<keyword evidence="3 6" id="KW-0812">Transmembrane</keyword>
<feature type="transmembrane region" description="Helical" evidence="6">
    <location>
        <begin position="388"/>
        <end position="408"/>
    </location>
</feature>
<evidence type="ECO:0000256" key="2">
    <source>
        <dbReference type="ARBA" id="ARBA00022448"/>
    </source>
</evidence>
<dbReference type="PANTHER" id="PTHR23508">
    <property type="entry name" value="CARBOXYLIC ACID TRANSPORTER PROTEIN HOMOLOG"/>
    <property type="match status" value="1"/>
</dbReference>
<dbReference type="InterPro" id="IPR011701">
    <property type="entry name" value="MFS"/>
</dbReference>
<keyword evidence="9" id="KW-1185">Reference proteome</keyword>
<keyword evidence="2" id="KW-0813">Transport</keyword>
<feature type="transmembrane region" description="Helical" evidence="6">
    <location>
        <begin position="272"/>
        <end position="292"/>
    </location>
</feature>
<protein>
    <submittedName>
        <fullName evidence="8">Benzoate transport</fullName>
    </submittedName>
</protein>
<name>A0A4R2NHH1_9BACL</name>
<feature type="transmembrane region" description="Helical" evidence="6">
    <location>
        <begin position="299"/>
        <end position="316"/>
    </location>
</feature>
<dbReference type="Proteomes" id="UP000295416">
    <property type="component" value="Unassembled WGS sequence"/>
</dbReference>
<feature type="transmembrane region" description="Helical" evidence="6">
    <location>
        <begin position="149"/>
        <end position="171"/>
    </location>
</feature>
<dbReference type="InterPro" id="IPR020846">
    <property type="entry name" value="MFS_dom"/>
</dbReference>
<dbReference type="InterPro" id="IPR005829">
    <property type="entry name" value="Sugar_transporter_CS"/>
</dbReference>
<dbReference type="RefSeq" id="WP_243647179.1">
    <property type="nucleotide sequence ID" value="NZ_SLXK01000050.1"/>
</dbReference>
<dbReference type="GO" id="GO:0046943">
    <property type="term" value="F:carboxylic acid transmembrane transporter activity"/>
    <property type="evidence" value="ECO:0007669"/>
    <property type="project" value="TreeGrafter"/>
</dbReference>
<dbReference type="GO" id="GO:0005886">
    <property type="term" value="C:plasma membrane"/>
    <property type="evidence" value="ECO:0007669"/>
    <property type="project" value="UniProtKB-SubCell"/>
</dbReference>
<dbReference type="InterPro" id="IPR036259">
    <property type="entry name" value="MFS_trans_sf"/>
</dbReference>
<feature type="transmembrane region" description="Helical" evidence="6">
    <location>
        <begin position="322"/>
        <end position="345"/>
    </location>
</feature>
<dbReference type="PROSITE" id="PS50850">
    <property type="entry name" value="MFS"/>
    <property type="match status" value="1"/>
</dbReference>
<dbReference type="Pfam" id="PF07690">
    <property type="entry name" value="MFS_1"/>
    <property type="match status" value="1"/>
</dbReference>
<evidence type="ECO:0000259" key="7">
    <source>
        <dbReference type="PROSITE" id="PS50850"/>
    </source>
</evidence>
<keyword evidence="5 6" id="KW-0472">Membrane</keyword>
<sequence>MQEQPMEVNVQTQSDVKLSKYHWQTLWASLTGYAMDGLDMMILAFALPLITLDLGLNSAQAGSISTITLIGAVIGGYTFGVLADIYGRVKVFSLTILIFSVFTGLCALANNLFWFDTFRFLAGIGLGGEFGIGMTLVSEAWPKKFRSRATAGVAIGYQLGIVLATLCVLIIAPHFGWRGVFLVGVLPAIFAWWSRKGLKEPDIWRESKKMRHNTKDKKVPIIQLFDSPKKTGITIGLIIATGVQNFGFYGIMTWLPTMLAKDLGYSFNQTTLWTVATTIGMVLGIVIFGYIADKWGRKPSYITFQVLAAIMVWVFFQQTGSSILLVLGALLGFFVNGMMGGYGALLAEHYTTEVRSTAENVIFNTGRAIGGFGPLIIGYLAMSHSLSSALSLISGIYVFAALAFIFLIPETKGKELT</sequence>
<reference evidence="8 9" key="1">
    <citation type="submission" date="2019-03" db="EMBL/GenBank/DDBJ databases">
        <title>Genomic Encyclopedia of Type Strains, Phase IV (KMG-IV): sequencing the most valuable type-strain genomes for metagenomic binning, comparative biology and taxonomic classification.</title>
        <authorList>
            <person name="Goeker M."/>
        </authorList>
    </citation>
    <scope>NUCLEOTIDE SEQUENCE [LARGE SCALE GENOMIC DNA]</scope>
    <source>
        <strain evidence="8 9">DSM 19377</strain>
    </source>
</reference>
<organism evidence="8 9">
    <name type="scientific">Scopulibacillus darangshiensis</name>
    <dbReference type="NCBI Taxonomy" id="442528"/>
    <lineage>
        <taxon>Bacteria</taxon>
        <taxon>Bacillati</taxon>
        <taxon>Bacillota</taxon>
        <taxon>Bacilli</taxon>
        <taxon>Bacillales</taxon>
        <taxon>Sporolactobacillaceae</taxon>
        <taxon>Scopulibacillus</taxon>
    </lineage>
</organism>
<dbReference type="PANTHER" id="PTHR23508:SF10">
    <property type="entry name" value="CARBOXYLIC ACID TRANSPORTER PROTEIN HOMOLOG"/>
    <property type="match status" value="1"/>
</dbReference>
<evidence type="ECO:0000256" key="5">
    <source>
        <dbReference type="ARBA" id="ARBA00023136"/>
    </source>
</evidence>
<feature type="transmembrane region" description="Helical" evidence="6">
    <location>
        <begin position="26"/>
        <end position="50"/>
    </location>
</feature>
<dbReference type="AlphaFoldDB" id="A0A4R2NHH1"/>
<feature type="transmembrane region" description="Helical" evidence="6">
    <location>
        <begin position="62"/>
        <end position="82"/>
    </location>
</feature>
<evidence type="ECO:0000256" key="3">
    <source>
        <dbReference type="ARBA" id="ARBA00022692"/>
    </source>
</evidence>
<gene>
    <name evidence="8" type="ORF">EV207_15011</name>
</gene>